<feature type="signal peptide" evidence="1">
    <location>
        <begin position="1"/>
        <end position="25"/>
    </location>
</feature>
<dbReference type="SUPFAM" id="SSF56925">
    <property type="entry name" value="OMPA-like"/>
    <property type="match status" value="1"/>
</dbReference>
<gene>
    <name evidence="2" type="ORF">P8935_21785</name>
</gene>
<evidence type="ECO:0000313" key="2">
    <source>
        <dbReference type="EMBL" id="XBH17184.1"/>
    </source>
</evidence>
<organism evidence="2">
    <name type="scientific">Telmatobacter sp. DSM 110680</name>
    <dbReference type="NCBI Taxonomy" id="3036704"/>
    <lineage>
        <taxon>Bacteria</taxon>
        <taxon>Pseudomonadati</taxon>
        <taxon>Acidobacteriota</taxon>
        <taxon>Terriglobia</taxon>
        <taxon>Terriglobales</taxon>
        <taxon>Acidobacteriaceae</taxon>
        <taxon>Telmatobacter</taxon>
    </lineage>
</organism>
<name>A0AAU7DIL3_9BACT</name>
<dbReference type="AlphaFoldDB" id="A0AAU7DIL3"/>
<proteinExistence type="predicted"/>
<keyword evidence="1" id="KW-0732">Signal</keyword>
<protein>
    <recommendedName>
        <fullName evidence="3">Outer membrane protein beta-barrel domain-containing protein</fullName>
    </recommendedName>
</protein>
<feature type="chain" id="PRO_5043369307" description="Outer membrane protein beta-barrel domain-containing protein" evidence="1">
    <location>
        <begin position="26"/>
        <end position="183"/>
    </location>
</feature>
<reference evidence="2" key="1">
    <citation type="submission" date="2023-03" db="EMBL/GenBank/DDBJ databases">
        <title>Edaphobacter sp.</title>
        <authorList>
            <person name="Huber K.J."/>
            <person name="Papendorf J."/>
            <person name="Pilke C."/>
            <person name="Bunk B."/>
            <person name="Sproeer C."/>
            <person name="Pester M."/>
        </authorList>
    </citation>
    <scope>NUCLEOTIDE SEQUENCE</scope>
    <source>
        <strain evidence="2">DSM 110680</strain>
    </source>
</reference>
<dbReference type="RefSeq" id="WP_348262415.1">
    <property type="nucleotide sequence ID" value="NZ_CP121196.1"/>
</dbReference>
<dbReference type="EMBL" id="CP121196">
    <property type="protein sequence ID" value="XBH17184.1"/>
    <property type="molecule type" value="Genomic_DNA"/>
</dbReference>
<evidence type="ECO:0008006" key="3">
    <source>
        <dbReference type="Google" id="ProtNLM"/>
    </source>
</evidence>
<dbReference type="InterPro" id="IPR011250">
    <property type="entry name" value="OMP/PagP_B-barrel"/>
</dbReference>
<evidence type="ECO:0000256" key="1">
    <source>
        <dbReference type="SAM" id="SignalP"/>
    </source>
</evidence>
<accession>A0AAU7DIL3</accession>
<sequence>MKLRNLAAIFASLMFSIAFVGQARGADKADVYFGYSRVGSNLYAANTSGMNGWQAAAHVKFLPFVGAEGDVSHYGASSSGFSQHVTLVMFGPRVTVHAVGFSAFAHALGGVAHETATLTTFPGVGYNAGSYALGGGADIPVFLGLKFRVAGDYLGNGKAPTASDSGGHGPSHYRVGVGLAYHF</sequence>